<name>B8CAR3_THAPS</name>
<dbReference type="GO" id="GO:0005576">
    <property type="term" value="C:extracellular region"/>
    <property type="evidence" value="ECO:0000318"/>
    <property type="project" value="GO_Central"/>
</dbReference>
<protein>
    <submittedName>
        <fullName evidence="3">Uncharacterized protein</fullName>
    </submittedName>
</protein>
<dbReference type="InParanoid" id="B8CAR3"/>
<evidence type="ECO:0000313" key="3">
    <source>
        <dbReference type="EMBL" id="EED89729.1"/>
    </source>
</evidence>
<reference evidence="3 4" key="2">
    <citation type="journal article" date="2008" name="Nature">
        <title>The Phaeodactylum genome reveals the evolutionary history of diatom genomes.</title>
        <authorList>
            <person name="Bowler C."/>
            <person name="Allen A.E."/>
            <person name="Badger J.H."/>
            <person name="Grimwood J."/>
            <person name="Jabbari K."/>
            <person name="Kuo A."/>
            <person name="Maheswari U."/>
            <person name="Martens C."/>
            <person name="Maumus F."/>
            <person name="Otillar R.P."/>
            <person name="Rayko E."/>
            <person name="Salamov A."/>
            <person name="Vandepoele K."/>
            <person name="Beszteri B."/>
            <person name="Gruber A."/>
            <person name="Heijde M."/>
            <person name="Katinka M."/>
            <person name="Mock T."/>
            <person name="Valentin K."/>
            <person name="Verret F."/>
            <person name="Berges J.A."/>
            <person name="Brownlee C."/>
            <person name="Cadoret J.P."/>
            <person name="Chiovitti A."/>
            <person name="Choi C.J."/>
            <person name="Coesel S."/>
            <person name="De Martino A."/>
            <person name="Detter J.C."/>
            <person name="Durkin C."/>
            <person name="Falciatore A."/>
            <person name="Fournet J."/>
            <person name="Haruta M."/>
            <person name="Huysman M.J."/>
            <person name="Jenkins B.D."/>
            <person name="Jiroutova K."/>
            <person name="Jorgensen R.E."/>
            <person name="Joubert Y."/>
            <person name="Kaplan A."/>
            <person name="Kroger N."/>
            <person name="Kroth P.G."/>
            <person name="La Roche J."/>
            <person name="Lindquist E."/>
            <person name="Lommer M."/>
            <person name="Martin-Jezequel V."/>
            <person name="Lopez P.J."/>
            <person name="Lucas S."/>
            <person name="Mangogna M."/>
            <person name="McGinnis K."/>
            <person name="Medlin L.K."/>
            <person name="Montsant A."/>
            <person name="Oudot-Le Secq M.P."/>
            <person name="Napoli C."/>
            <person name="Obornik M."/>
            <person name="Parker M.S."/>
            <person name="Petit J.L."/>
            <person name="Porcel B.M."/>
            <person name="Poulsen N."/>
            <person name="Robison M."/>
            <person name="Rychlewski L."/>
            <person name="Rynearson T.A."/>
            <person name="Schmutz J."/>
            <person name="Shapiro H."/>
            <person name="Siaut M."/>
            <person name="Stanley M."/>
            <person name="Sussman M.R."/>
            <person name="Taylor A.R."/>
            <person name="Vardi A."/>
            <person name="von Dassow P."/>
            <person name="Vyverman W."/>
            <person name="Willis A."/>
            <person name="Wyrwicz L.S."/>
            <person name="Rokhsar D.S."/>
            <person name="Weissenbach J."/>
            <person name="Armbrust E.V."/>
            <person name="Green B.R."/>
            <person name="Van de Peer Y."/>
            <person name="Grigoriev I.V."/>
        </authorList>
    </citation>
    <scope>NUCLEOTIDE SEQUENCE [LARGE SCALE GENOMIC DNA]</scope>
    <source>
        <strain evidence="3 4">CCMP1335</strain>
    </source>
</reference>
<keyword evidence="4" id="KW-1185">Reference proteome</keyword>
<dbReference type="KEGG" id="tps:THAPSDRAFT_9236"/>
<accession>B8CAR3</accession>
<dbReference type="Proteomes" id="UP000001449">
    <property type="component" value="Chromosome 12"/>
</dbReference>
<reference evidence="3 4" key="1">
    <citation type="journal article" date="2004" name="Science">
        <title>The genome of the diatom Thalassiosira pseudonana: ecology, evolution, and metabolism.</title>
        <authorList>
            <person name="Armbrust E.V."/>
            <person name="Berges J.A."/>
            <person name="Bowler C."/>
            <person name="Green B.R."/>
            <person name="Martinez D."/>
            <person name="Putnam N.H."/>
            <person name="Zhou S."/>
            <person name="Allen A.E."/>
            <person name="Apt K.E."/>
            <person name="Bechner M."/>
            <person name="Brzezinski M.A."/>
            <person name="Chaal B.K."/>
            <person name="Chiovitti A."/>
            <person name="Davis A.K."/>
            <person name="Demarest M.S."/>
            <person name="Detter J.C."/>
            <person name="Glavina T."/>
            <person name="Goodstein D."/>
            <person name="Hadi M.Z."/>
            <person name="Hellsten U."/>
            <person name="Hildebrand M."/>
            <person name="Jenkins B.D."/>
            <person name="Jurka J."/>
            <person name="Kapitonov V.V."/>
            <person name="Kroger N."/>
            <person name="Lau W.W."/>
            <person name="Lane T.W."/>
            <person name="Larimer F.W."/>
            <person name="Lippmeier J.C."/>
            <person name="Lucas S."/>
            <person name="Medina M."/>
            <person name="Montsant A."/>
            <person name="Obornik M."/>
            <person name="Parker M.S."/>
            <person name="Palenik B."/>
            <person name="Pazour G.J."/>
            <person name="Richardson P.M."/>
            <person name="Rynearson T.A."/>
            <person name="Saito M.A."/>
            <person name="Schwartz D.C."/>
            <person name="Thamatrakoln K."/>
            <person name="Valentin K."/>
            <person name="Vardi A."/>
            <person name="Wilkerson F.P."/>
            <person name="Rokhsar D.S."/>
        </authorList>
    </citation>
    <scope>NUCLEOTIDE SEQUENCE [LARGE SCALE GENOMIC DNA]</scope>
    <source>
        <strain evidence="3 4">CCMP1335</strain>
    </source>
</reference>
<gene>
    <name evidence="3" type="ORF">THAPSDRAFT_9236</name>
</gene>
<proteinExistence type="predicted"/>
<feature type="compositionally biased region" description="Low complexity" evidence="1">
    <location>
        <begin position="32"/>
        <end position="43"/>
    </location>
</feature>
<dbReference type="GO" id="GO:0099120">
    <property type="term" value="P:socially cooperative development"/>
    <property type="evidence" value="ECO:0000318"/>
    <property type="project" value="GO_Central"/>
</dbReference>
<evidence type="ECO:0000313" key="4">
    <source>
        <dbReference type="Proteomes" id="UP000001449"/>
    </source>
</evidence>
<feature type="signal peptide" evidence="2">
    <location>
        <begin position="1"/>
        <end position="15"/>
    </location>
</feature>
<dbReference type="PANTHER" id="PTHR31797:SF6">
    <property type="entry name" value="CHITIN-BINDING TYPE-2 DOMAIN-CONTAINING PROTEIN"/>
    <property type="match status" value="1"/>
</dbReference>
<organism evidence="3 4">
    <name type="scientific">Thalassiosira pseudonana</name>
    <name type="common">Marine diatom</name>
    <name type="synonym">Cyclotella nana</name>
    <dbReference type="NCBI Taxonomy" id="35128"/>
    <lineage>
        <taxon>Eukaryota</taxon>
        <taxon>Sar</taxon>
        <taxon>Stramenopiles</taxon>
        <taxon>Ochrophyta</taxon>
        <taxon>Bacillariophyta</taxon>
        <taxon>Coscinodiscophyceae</taxon>
        <taxon>Thalassiosirophycidae</taxon>
        <taxon>Thalassiosirales</taxon>
        <taxon>Thalassiosiraceae</taxon>
        <taxon>Thalassiosira</taxon>
    </lineage>
</organism>
<feature type="region of interest" description="Disordered" evidence="1">
    <location>
        <begin position="20"/>
        <end position="60"/>
    </location>
</feature>
<evidence type="ECO:0000256" key="2">
    <source>
        <dbReference type="SAM" id="SignalP"/>
    </source>
</evidence>
<dbReference type="HOGENOM" id="CLU_611810_0_0_1"/>
<dbReference type="GeneID" id="7443193"/>
<evidence type="ECO:0000256" key="1">
    <source>
        <dbReference type="SAM" id="MobiDB-lite"/>
    </source>
</evidence>
<dbReference type="EMBL" id="CM000647">
    <property type="protein sequence ID" value="EED89729.1"/>
    <property type="molecule type" value="Genomic_DNA"/>
</dbReference>
<dbReference type="GO" id="GO:0031012">
    <property type="term" value="C:extracellular matrix"/>
    <property type="evidence" value="ECO:0000318"/>
    <property type="project" value="GO_Central"/>
</dbReference>
<dbReference type="RefSeq" id="XP_002293268.1">
    <property type="nucleotide sequence ID" value="XM_002293232.1"/>
</dbReference>
<sequence>MKLILYALLATIVHARLHQRTLKKKKKKDTPQSMSMSSTSSSTKRSRSSSRSQKEEVPPGMLQMCQQETIWKDVLINATDLQDYLDQGHLQTTCNNTCEDNNACTVDFYDEEIFRCVHATFDCPDPSEICDSVLGCIRPSNQRECDDVDLCTTDVWDPFKIDPATGSYGDCVYTQVTCVGDQVCLPDQGCTCDDGDICTTDTFNASTEMCEHESCMGGQVCDPREGCVCDDQDPCTTDVFDQATGVCVFTPCGGGQVCDSGVGCHCDDSNACTVDTWNTSTEVCDFTPAVICTGTNEFCDPFDVIDEDSPKTENALDWTRFRDLYPDRPFCVISPQPSSYGVVTIPAAAQNDPKFQFHVTTREDKGGSTVDWFTLCGLDILSPGNVPFIGLFVDISGSMTMATVQNSYTKFISDVTNAGLGHCQVQNGQERWVLPFMTDLAPDSPSCT</sequence>
<dbReference type="PANTHER" id="PTHR31797">
    <property type="entry name" value="EXTRACELLULAR MATRIX PROTEIN A-RELATED"/>
    <property type="match status" value="1"/>
</dbReference>
<dbReference type="AlphaFoldDB" id="B8CAR3"/>
<dbReference type="InterPro" id="IPR052846">
    <property type="entry name" value="ECM-enzyme_regulator"/>
</dbReference>
<dbReference type="PaxDb" id="35128-Thaps9236"/>
<keyword evidence="2" id="KW-0732">Signal</keyword>
<feature type="chain" id="PRO_5013062157" evidence="2">
    <location>
        <begin position="16"/>
        <end position="448"/>
    </location>
</feature>